<accession>A0A7V2WLZ1</accession>
<dbReference type="Proteomes" id="UP000885722">
    <property type="component" value="Unassembled WGS sequence"/>
</dbReference>
<dbReference type="SUPFAM" id="SSF158587">
    <property type="entry name" value="Jann4075-like"/>
    <property type="match status" value="1"/>
</dbReference>
<name>A0A7V2WLZ1_9BACT</name>
<dbReference type="AlphaFoldDB" id="A0A7V2WLZ1"/>
<dbReference type="Gene3D" id="1.10.238.120">
    <property type="entry name" value="Jann4075-like"/>
    <property type="match status" value="1"/>
</dbReference>
<feature type="non-terminal residue" evidence="1">
    <location>
        <position position="74"/>
    </location>
</feature>
<dbReference type="Pfam" id="PF11015">
    <property type="entry name" value="DUF2853"/>
    <property type="match status" value="1"/>
</dbReference>
<dbReference type="InterPro" id="IPR021274">
    <property type="entry name" value="DUF2853"/>
</dbReference>
<organism evidence="1">
    <name type="scientific">Nitratifractor salsuginis</name>
    <dbReference type="NCBI Taxonomy" id="269261"/>
    <lineage>
        <taxon>Bacteria</taxon>
        <taxon>Pseudomonadati</taxon>
        <taxon>Campylobacterota</taxon>
        <taxon>Epsilonproteobacteria</taxon>
        <taxon>Campylobacterales</taxon>
        <taxon>Sulfurovaceae</taxon>
        <taxon>Nitratifractor</taxon>
    </lineage>
</organism>
<sequence>MSKKDEKIAQYQKAAADLKLGLDKELISKVTNGLGPSIYNKDAETVSCSDASELARVRENFLKKKLGLAESDEK</sequence>
<dbReference type="InterPro" id="IPR023154">
    <property type="entry name" value="Jann4075-like_sf"/>
</dbReference>
<reference evidence="1" key="1">
    <citation type="journal article" date="2020" name="mSystems">
        <title>Genome- and Community-Level Interaction Insights into Carbon Utilization and Element Cycling Functions of Hydrothermarchaeota in Hydrothermal Sediment.</title>
        <authorList>
            <person name="Zhou Z."/>
            <person name="Liu Y."/>
            <person name="Xu W."/>
            <person name="Pan J."/>
            <person name="Luo Z.H."/>
            <person name="Li M."/>
        </authorList>
    </citation>
    <scope>NUCLEOTIDE SEQUENCE [LARGE SCALE GENOMIC DNA]</scope>
    <source>
        <strain evidence="1">HyVt-513</strain>
    </source>
</reference>
<protein>
    <submittedName>
        <fullName evidence="1">DUF2853 family protein</fullName>
    </submittedName>
</protein>
<comment type="caution">
    <text evidence="1">The sequence shown here is derived from an EMBL/GenBank/DDBJ whole genome shotgun (WGS) entry which is preliminary data.</text>
</comment>
<evidence type="ECO:0000313" key="1">
    <source>
        <dbReference type="EMBL" id="HFC03704.1"/>
    </source>
</evidence>
<proteinExistence type="predicted"/>
<gene>
    <name evidence="1" type="ORF">ENJ74_02415</name>
</gene>
<dbReference type="EMBL" id="DRNO01000160">
    <property type="protein sequence ID" value="HFC03704.1"/>
    <property type="molecule type" value="Genomic_DNA"/>
</dbReference>